<evidence type="ECO:0000256" key="5">
    <source>
        <dbReference type="ARBA" id="ARBA00022692"/>
    </source>
</evidence>
<evidence type="ECO:0000256" key="6">
    <source>
        <dbReference type="ARBA" id="ARBA00022989"/>
    </source>
</evidence>
<feature type="domain" description="ABC transmembrane type-1" evidence="10">
    <location>
        <begin position="84"/>
        <end position="292"/>
    </location>
</feature>
<evidence type="ECO:0000256" key="7">
    <source>
        <dbReference type="ARBA" id="ARBA00023136"/>
    </source>
</evidence>
<feature type="transmembrane region" description="Helical" evidence="8">
    <location>
        <begin position="173"/>
        <end position="192"/>
    </location>
</feature>
<feature type="transmembrane region" description="Helical" evidence="8">
    <location>
        <begin position="85"/>
        <end position="110"/>
    </location>
</feature>
<dbReference type="EMBL" id="FWFS01000003">
    <property type="protein sequence ID" value="SLN29303.1"/>
    <property type="molecule type" value="Genomic_DNA"/>
</dbReference>
<evidence type="ECO:0000256" key="8">
    <source>
        <dbReference type="RuleBase" id="RU363032"/>
    </source>
</evidence>
<dbReference type="FunFam" id="1.10.3720.10:FF:000088">
    <property type="entry name" value="Iron(III) ABC transporter, permease protein"/>
    <property type="match status" value="1"/>
</dbReference>
<dbReference type="PANTHER" id="PTHR43357:SF3">
    <property type="entry name" value="FE(3+)-TRANSPORT SYSTEM PERMEASE PROTEIN FBPB 2"/>
    <property type="match status" value="1"/>
</dbReference>
<feature type="transmembrane region" description="Helical" evidence="8">
    <location>
        <begin position="122"/>
        <end position="140"/>
    </location>
</feature>
<feature type="transmembrane region" description="Helical" evidence="8">
    <location>
        <begin position="272"/>
        <end position="290"/>
    </location>
</feature>
<dbReference type="GO" id="GO:0005886">
    <property type="term" value="C:plasma membrane"/>
    <property type="evidence" value="ECO:0007669"/>
    <property type="project" value="UniProtKB-SubCell"/>
</dbReference>
<dbReference type="CDD" id="cd06261">
    <property type="entry name" value="TM_PBP2"/>
    <property type="match status" value="2"/>
</dbReference>
<dbReference type="PROSITE" id="PS50928">
    <property type="entry name" value="ABC_TM1"/>
    <property type="match status" value="2"/>
</dbReference>
<organism evidence="11 12">
    <name type="scientific">Aquimixticola soesokkakensis</name>
    <dbReference type="NCBI Taxonomy" id="1519096"/>
    <lineage>
        <taxon>Bacteria</taxon>
        <taxon>Pseudomonadati</taxon>
        <taxon>Pseudomonadota</taxon>
        <taxon>Alphaproteobacteria</taxon>
        <taxon>Rhodobacterales</taxon>
        <taxon>Paracoccaceae</taxon>
        <taxon>Aquimixticola</taxon>
    </lineage>
</organism>
<evidence type="ECO:0000313" key="12">
    <source>
        <dbReference type="Proteomes" id="UP000193862"/>
    </source>
</evidence>
<dbReference type="Pfam" id="PF00528">
    <property type="entry name" value="BPD_transp_1"/>
    <property type="match status" value="1"/>
</dbReference>
<feature type="transmembrane region" description="Helical" evidence="8">
    <location>
        <begin position="397"/>
        <end position="422"/>
    </location>
</feature>
<feature type="transmembrane region" description="Helical" evidence="8">
    <location>
        <begin position="41"/>
        <end position="65"/>
    </location>
</feature>
<keyword evidence="6 8" id="KW-1133">Transmembrane helix</keyword>
<proteinExistence type="inferred from homology"/>
<comment type="similarity">
    <text evidence="8">Belongs to the binding-protein-dependent transport system permease family.</text>
</comment>
<evidence type="ECO:0000256" key="1">
    <source>
        <dbReference type="ARBA" id="ARBA00004429"/>
    </source>
</evidence>
<gene>
    <name evidence="11" type="primary">phnV_1</name>
    <name evidence="11" type="ORF">AQS8620_00899</name>
</gene>
<protein>
    <submittedName>
        <fullName evidence="11">Putative 2-aminoethylphosphonate transport system permease protein PhnV</fullName>
    </submittedName>
</protein>
<feature type="transmembrane region" description="Helical" evidence="8">
    <location>
        <begin position="442"/>
        <end position="463"/>
    </location>
</feature>
<feature type="region of interest" description="Disordered" evidence="9">
    <location>
        <begin position="1"/>
        <end position="29"/>
    </location>
</feature>
<feature type="transmembrane region" description="Helical" evidence="8">
    <location>
        <begin position="359"/>
        <end position="385"/>
    </location>
</feature>
<accession>A0A1Y5RZN2</accession>
<dbReference type="GO" id="GO:0055085">
    <property type="term" value="P:transmembrane transport"/>
    <property type="evidence" value="ECO:0007669"/>
    <property type="project" value="InterPro"/>
</dbReference>
<dbReference type="Proteomes" id="UP000193862">
    <property type="component" value="Unassembled WGS sequence"/>
</dbReference>
<feature type="domain" description="ABC transmembrane type-1" evidence="10">
    <location>
        <begin position="362"/>
        <end position="568"/>
    </location>
</feature>
<dbReference type="PANTHER" id="PTHR43357">
    <property type="entry name" value="INNER MEMBRANE ABC TRANSPORTER PERMEASE PROTEIN YDCV"/>
    <property type="match status" value="1"/>
</dbReference>
<keyword evidence="3" id="KW-1003">Cell membrane</keyword>
<feature type="transmembrane region" description="Helical" evidence="8">
    <location>
        <begin position="229"/>
        <end position="252"/>
    </location>
</feature>
<evidence type="ECO:0000256" key="3">
    <source>
        <dbReference type="ARBA" id="ARBA00022475"/>
    </source>
</evidence>
<sequence length="578" mass="61407">MSAQNSHSFATPAGDAQANAATGSPNRLHRHGAKRVRGVDLWSLGAVIIALLVLMPLAAVVWIAFHPDTNIWPHLLSTTLPRYLRTTAILAVSVATFSACVGTGAAWLLTMYRFPFARTLQWLLLLPIAIPAYVGAYALVDFFEYAGPVQTALREIFGWTSARDYWFPQIRSLGSAIVVLTAALSPYVFLMARAAFREQSGSIYEVARALGAGPFARFWRVGLPMARPAIAAGVAIVMMETVADFGTVDYFAVQTLTTGIFSVWLQTGNAGGAAQIAGVVLVLVFLLLGLEKASRGRAKFHRSVRHSRPISPIHLTGWRAGAAFVACVIPFAVGFVLPVSVIGYHALKNAEQWGDPALITALVNTLTVGGIAAVLTVVAALFMVYGVRLTGRALPRLLLPVTTLGYAAPGAVLGIGLLLPMARADNAIADFWQHLTGHDMGLVMTGSAFAIIYAYGVRFFAIAQGAADSAMGRIAPSLPMAARSLGQSAGGTLRRVYVPLIRGSVGTALLLVFVDCVKELPATLLLRPFNYNTLATRVHEKASLEHLGQASPAAILVICVGLVAVGLMARAENGTRQS</sequence>
<comment type="subcellular location">
    <subcellularLocation>
        <location evidence="1">Cell inner membrane</location>
        <topology evidence="1">Multi-pass membrane protein</topology>
    </subcellularLocation>
    <subcellularLocation>
        <location evidence="8">Cell membrane</location>
        <topology evidence="8">Multi-pass membrane protein</topology>
    </subcellularLocation>
</comment>
<evidence type="ECO:0000256" key="2">
    <source>
        <dbReference type="ARBA" id="ARBA00022448"/>
    </source>
</evidence>
<keyword evidence="7 8" id="KW-0472">Membrane</keyword>
<evidence type="ECO:0000313" key="11">
    <source>
        <dbReference type="EMBL" id="SLN29303.1"/>
    </source>
</evidence>
<feature type="transmembrane region" description="Helical" evidence="8">
    <location>
        <begin position="550"/>
        <end position="569"/>
    </location>
</feature>
<keyword evidence="4" id="KW-0997">Cell inner membrane</keyword>
<reference evidence="11 12" key="1">
    <citation type="submission" date="2017-03" db="EMBL/GenBank/DDBJ databases">
        <authorList>
            <person name="Afonso C.L."/>
            <person name="Miller P.J."/>
            <person name="Scott M.A."/>
            <person name="Spackman E."/>
            <person name="Goraichik I."/>
            <person name="Dimitrov K.M."/>
            <person name="Suarez D.L."/>
            <person name="Swayne D.E."/>
        </authorList>
    </citation>
    <scope>NUCLEOTIDE SEQUENCE [LARGE SCALE GENOMIC DNA]</scope>
    <source>
        <strain evidence="11 12">CECT 8620</strain>
    </source>
</reference>
<dbReference type="Gene3D" id="1.10.3720.10">
    <property type="entry name" value="MetI-like"/>
    <property type="match status" value="2"/>
</dbReference>
<dbReference type="InterPro" id="IPR035906">
    <property type="entry name" value="MetI-like_sf"/>
</dbReference>
<keyword evidence="2 8" id="KW-0813">Transport</keyword>
<dbReference type="InterPro" id="IPR000515">
    <property type="entry name" value="MetI-like"/>
</dbReference>
<feature type="transmembrane region" description="Helical" evidence="8">
    <location>
        <begin position="322"/>
        <end position="347"/>
    </location>
</feature>
<keyword evidence="12" id="KW-1185">Reference proteome</keyword>
<keyword evidence="5 8" id="KW-0812">Transmembrane</keyword>
<evidence type="ECO:0000256" key="4">
    <source>
        <dbReference type="ARBA" id="ARBA00022519"/>
    </source>
</evidence>
<name>A0A1Y5RZN2_9RHOB</name>
<evidence type="ECO:0000256" key="9">
    <source>
        <dbReference type="SAM" id="MobiDB-lite"/>
    </source>
</evidence>
<dbReference type="AlphaFoldDB" id="A0A1Y5RZN2"/>
<dbReference type="SUPFAM" id="SSF161098">
    <property type="entry name" value="MetI-like"/>
    <property type="match status" value="2"/>
</dbReference>
<evidence type="ECO:0000259" key="10">
    <source>
        <dbReference type="PROSITE" id="PS50928"/>
    </source>
</evidence>
<dbReference type="OrthoDB" id="9790211at2"/>